<organism evidence="10 11">
    <name type="scientific">Vibrio crassostreae</name>
    <dbReference type="NCBI Taxonomy" id="246167"/>
    <lineage>
        <taxon>Bacteria</taxon>
        <taxon>Pseudomonadati</taxon>
        <taxon>Pseudomonadota</taxon>
        <taxon>Gammaproteobacteria</taxon>
        <taxon>Vibrionales</taxon>
        <taxon>Vibrionaceae</taxon>
        <taxon>Vibrio</taxon>
    </lineage>
</organism>
<protein>
    <recommendedName>
        <fullName evidence="9">Glycosyltransferase 2-like domain-containing protein</fullName>
    </recommendedName>
</protein>
<dbReference type="InterPro" id="IPR001173">
    <property type="entry name" value="Glyco_trans_2-like"/>
</dbReference>
<dbReference type="SUPFAM" id="SSF53448">
    <property type="entry name" value="Nucleotide-diphospho-sugar transferases"/>
    <property type="match status" value="1"/>
</dbReference>
<evidence type="ECO:0000256" key="6">
    <source>
        <dbReference type="ARBA" id="ARBA00022989"/>
    </source>
</evidence>
<keyword evidence="1" id="KW-1003">Cell membrane</keyword>
<evidence type="ECO:0000256" key="4">
    <source>
        <dbReference type="ARBA" id="ARBA00022692"/>
    </source>
</evidence>
<reference evidence="10 11" key="1">
    <citation type="submission" date="2014-06" db="EMBL/GenBank/DDBJ databases">
        <authorList>
            <person name="Le Roux F."/>
        </authorList>
    </citation>
    <scope>NUCLEOTIDE SEQUENCE [LARGE SCALE GENOMIC DNA]</scope>
    <source>
        <strain evidence="10 11">J5-4</strain>
    </source>
</reference>
<proteinExistence type="predicted"/>
<evidence type="ECO:0000313" key="11">
    <source>
        <dbReference type="Proteomes" id="UP000049077"/>
    </source>
</evidence>
<feature type="transmembrane region" description="Helical" evidence="8">
    <location>
        <begin position="278"/>
        <end position="299"/>
    </location>
</feature>
<dbReference type="Gene3D" id="3.90.550.10">
    <property type="entry name" value="Spore Coat Polysaccharide Biosynthesis Protein SpsA, Chain A"/>
    <property type="match status" value="1"/>
</dbReference>
<feature type="domain" description="Glycosyltransferase 2-like" evidence="9">
    <location>
        <begin position="6"/>
        <end position="171"/>
    </location>
</feature>
<dbReference type="PANTHER" id="PTHR48090:SF3">
    <property type="entry name" value="UNDECAPRENYL-PHOSPHATE 4-DEOXY-4-FORMAMIDO-L-ARABINOSE TRANSFERASE"/>
    <property type="match status" value="1"/>
</dbReference>
<keyword evidence="5" id="KW-0448">Lipopolysaccharide biosynthesis</keyword>
<dbReference type="PANTHER" id="PTHR48090">
    <property type="entry name" value="UNDECAPRENYL-PHOSPHATE 4-DEOXY-4-FORMAMIDO-L-ARABINOSE TRANSFERASE-RELATED"/>
    <property type="match status" value="1"/>
</dbReference>
<keyword evidence="7 8" id="KW-0472">Membrane</keyword>
<evidence type="ECO:0000256" key="2">
    <source>
        <dbReference type="ARBA" id="ARBA00022676"/>
    </source>
</evidence>
<evidence type="ECO:0000259" key="9">
    <source>
        <dbReference type="Pfam" id="PF00535"/>
    </source>
</evidence>
<dbReference type="InterPro" id="IPR029044">
    <property type="entry name" value="Nucleotide-diphossugar_trans"/>
</dbReference>
<evidence type="ECO:0000256" key="8">
    <source>
        <dbReference type="SAM" id="Phobius"/>
    </source>
</evidence>
<keyword evidence="6 8" id="KW-1133">Transmembrane helix</keyword>
<evidence type="ECO:0000313" key="10">
    <source>
        <dbReference type="EMBL" id="CDT05759.1"/>
    </source>
</evidence>
<dbReference type="RefSeq" id="WP_048661349.1">
    <property type="nucleotide sequence ID" value="NZ_CAWMAN010000103.1"/>
</dbReference>
<dbReference type="InterPro" id="IPR050256">
    <property type="entry name" value="Glycosyltransferase_2"/>
</dbReference>
<feature type="transmembrane region" description="Helical" evidence="8">
    <location>
        <begin position="236"/>
        <end position="258"/>
    </location>
</feature>
<evidence type="ECO:0000256" key="1">
    <source>
        <dbReference type="ARBA" id="ARBA00022475"/>
    </source>
</evidence>
<keyword evidence="3" id="KW-0808">Transferase</keyword>
<gene>
    <name evidence="10" type="ORF">VCR4J5_1470081</name>
</gene>
<dbReference type="EMBL" id="CCJX01000054">
    <property type="protein sequence ID" value="CDT05759.1"/>
    <property type="molecule type" value="Genomic_DNA"/>
</dbReference>
<keyword evidence="2" id="KW-0328">Glycosyltransferase</keyword>
<evidence type="ECO:0000256" key="7">
    <source>
        <dbReference type="ARBA" id="ARBA00023136"/>
    </source>
</evidence>
<evidence type="ECO:0000256" key="5">
    <source>
        <dbReference type="ARBA" id="ARBA00022985"/>
    </source>
</evidence>
<name>A0ABP1WQP4_9VIBR</name>
<keyword evidence="4 8" id="KW-0812">Transmembrane</keyword>
<keyword evidence="11" id="KW-1185">Reference proteome</keyword>
<dbReference type="Pfam" id="PF00535">
    <property type="entry name" value="Glycos_transf_2"/>
    <property type="match status" value="1"/>
</dbReference>
<accession>A0ABP1WQP4</accession>
<sequence length="339" mass="38186">MKVTVSIIVPVYAGKEYLENLAARVSNVKDEWEKNAFPIEIQELIFVDDDSKDGSKAVLNELSSLSWIHVVTLSRNYGQHPATVAGISHSSGDWIVTMDEDLQHQPEEIFNMLEVCVREGADILYVNSDTPVHQSYFRDLSSKYYKKIIQKLTGNKNISNFNSFRLIRGSIARSSAAVVGHESYLDVVLSWFSDKVAIYKTSLEDKRYIETGKSGYNLRGLLSHARRMLMTSDAKLLRGASYLGFVVFNLCIMLSVYFTLKKWLVPESITIVGWASQAVMLLMTISVVLIILGVISEYLSTLVQESNGKPPYSTVNREKDLMIKDFLESEKIVSSKKGK</sequence>
<comment type="caution">
    <text evidence="10">The sequence shown here is derived from an EMBL/GenBank/DDBJ whole genome shotgun (WGS) entry which is preliminary data.</text>
</comment>
<dbReference type="Proteomes" id="UP000049077">
    <property type="component" value="Unassembled WGS sequence"/>
</dbReference>
<evidence type="ECO:0000256" key="3">
    <source>
        <dbReference type="ARBA" id="ARBA00022679"/>
    </source>
</evidence>